<dbReference type="Proteomes" id="UP000298058">
    <property type="component" value="Unassembled WGS sequence"/>
</dbReference>
<dbReference type="EMBL" id="RQHW01000028">
    <property type="protein sequence ID" value="TGN19671.1"/>
    <property type="molecule type" value="Genomic_DNA"/>
</dbReference>
<evidence type="ECO:0000313" key="3">
    <source>
        <dbReference type="Proteomes" id="UP000298058"/>
    </source>
</evidence>
<sequence>MISLSGLLVLKSNRPLATPTTLFTLISFLPFSYLCYDSYKTDRTDGYTVKIDSETKTIRFGDSSRIKDTVVPYSEWTSYRITSKTKSEKEKTRYTDTIELEHRSGFYLGLGSVSVTDYFNEKEPFSRYAELNREMRKFVRILPLPILAVYGGKHQGILLKDMEEEKHEETTSSTPGSFKDISFPLRWKYTVSNAAYSFFAALLACGHLGVLLLWLAFQGNRFLWKRSLLIGFVFYVLAGFDYLHYIHGKDGAEFQIEETSSGFRLTSFSKGKPPHLESEVIRGKSILPVLHLPEKRITFISKASWEKTLRLAEQIDKGSAEGTLSALGSSMEGDWDSVIWDVSDLPMEEVTSLFLKLNAVKE</sequence>
<comment type="caution">
    <text evidence="2">The sequence shown here is derived from an EMBL/GenBank/DDBJ whole genome shotgun (WGS) entry which is preliminary data.</text>
</comment>
<feature type="transmembrane region" description="Helical" evidence="1">
    <location>
        <begin position="16"/>
        <end position="36"/>
    </location>
</feature>
<accession>A0A4R9M144</accession>
<organism evidence="2 3">
    <name type="scientific">Leptospira idonii</name>
    <dbReference type="NCBI Taxonomy" id="1193500"/>
    <lineage>
        <taxon>Bacteria</taxon>
        <taxon>Pseudomonadati</taxon>
        <taxon>Spirochaetota</taxon>
        <taxon>Spirochaetia</taxon>
        <taxon>Leptospirales</taxon>
        <taxon>Leptospiraceae</taxon>
        <taxon>Leptospira</taxon>
    </lineage>
</organism>
<feature type="transmembrane region" description="Helical" evidence="1">
    <location>
        <begin position="194"/>
        <end position="217"/>
    </location>
</feature>
<name>A0A4R9M144_9LEPT</name>
<dbReference type="AlphaFoldDB" id="A0A4R9M144"/>
<reference evidence="2" key="1">
    <citation type="journal article" date="2019" name="PLoS Negl. Trop. Dis.">
        <title>Revisiting the worldwide diversity of Leptospira species in the environment.</title>
        <authorList>
            <person name="Vincent A.T."/>
            <person name="Schiettekatte O."/>
            <person name="Bourhy P."/>
            <person name="Veyrier F.J."/>
            <person name="Picardeau M."/>
        </authorList>
    </citation>
    <scope>NUCLEOTIDE SEQUENCE [LARGE SCALE GENOMIC DNA]</scope>
    <source>
        <strain evidence="2">201300427</strain>
    </source>
</reference>
<keyword evidence="1" id="KW-0472">Membrane</keyword>
<dbReference type="RefSeq" id="WP_135759987.1">
    <property type="nucleotide sequence ID" value="NZ_RQHW01000028.1"/>
</dbReference>
<dbReference type="OrthoDB" id="329303at2"/>
<feature type="transmembrane region" description="Helical" evidence="1">
    <location>
        <begin position="223"/>
        <end position="243"/>
    </location>
</feature>
<proteinExistence type="predicted"/>
<keyword evidence="1" id="KW-1133">Transmembrane helix</keyword>
<keyword evidence="1" id="KW-0812">Transmembrane</keyword>
<protein>
    <submittedName>
        <fullName evidence="2">Uncharacterized protein</fullName>
    </submittedName>
</protein>
<keyword evidence="3" id="KW-1185">Reference proteome</keyword>
<evidence type="ECO:0000313" key="2">
    <source>
        <dbReference type="EMBL" id="TGN19671.1"/>
    </source>
</evidence>
<evidence type="ECO:0000256" key="1">
    <source>
        <dbReference type="SAM" id="Phobius"/>
    </source>
</evidence>
<gene>
    <name evidence="2" type="ORF">EHS15_07790</name>
</gene>